<dbReference type="GO" id="GO:0033634">
    <property type="term" value="P:positive regulation of cell-cell adhesion mediated by integrin"/>
    <property type="evidence" value="ECO:0007669"/>
    <property type="project" value="TreeGrafter"/>
</dbReference>
<proteinExistence type="inferred from homology"/>
<feature type="signal peptide" evidence="21">
    <location>
        <begin position="1"/>
        <end position="22"/>
    </location>
</feature>
<dbReference type="AlphaFoldDB" id="A0A672KKE6"/>
<dbReference type="GO" id="GO:0030175">
    <property type="term" value="C:filopodium"/>
    <property type="evidence" value="ECO:0007669"/>
    <property type="project" value="UniProtKB-SubCell"/>
</dbReference>
<evidence type="ECO:0000256" key="17">
    <source>
        <dbReference type="ARBA" id="ARBA00023273"/>
    </source>
</evidence>
<dbReference type="GO" id="GO:0022408">
    <property type="term" value="P:negative regulation of cell-cell adhesion"/>
    <property type="evidence" value="ECO:0007669"/>
    <property type="project" value="TreeGrafter"/>
</dbReference>
<dbReference type="PANTHER" id="PTHR12067:SF5">
    <property type="entry name" value="PODOCALYXIN"/>
    <property type="match status" value="1"/>
</dbReference>
<protein>
    <recommendedName>
        <fullName evidence="9">Podocalyxin</fullName>
    </recommendedName>
    <alternativeName>
        <fullName evidence="18">Podocalyxin-like protein 1</fullName>
    </alternativeName>
</protein>
<comment type="similarity">
    <text evidence="8">Belongs to the podocalyxin family.</text>
</comment>
<feature type="transmembrane region" description="Helical" evidence="20">
    <location>
        <begin position="230"/>
        <end position="253"/>
    </location>
</feature>
<evidence type="ECO:0000256" key="19">
    <source>
        <dbReference type="SAM" id="MobiDB-lite"/>
    </source>
</evidence>
<keyword evidence="16" id="KW-0325">Glycoprotein</keyword>
<dbReference type="InParanoid" id="A0A672KKE6"/>
<keyword evidence="15 20" id="KW-0472">Membrane</keyword>
<organism evidence="22 23">
    <name type="scientific">Sinocyclocheilus grahami</name>
    <name type="common">Dianchi golden-line fish</name>
    <name type="synonym">Barbus grahami</name>
    <dbReference type="NCBI Taxonomy" id="75366"/>
    <lineage>
        <taxon>Eukaryota</taxon>
        <taxon>Metazoa</taxon>
        <taxon>Chordata</taxon>
        <taxon>Craniata</taxon>
        <taxon>Vertebrata</taxon>
        <taxon>Euteleostomi</taxon>
        <taxon>Actinopterygii</taxon>
        <taxon>Neopterygii</taxon>
        <taxon>Teleostei</taxon>
        <taxon>Ostariophysi</taxon>
        <taxon>Cypriniformes</taxon>
        <taxon>Cyprinidae</taxon>
        <taxon>Cyprininae</taxon>
        <taxon>Sinocyclocheilus</taxon>
    </lineage>
</organism>
<sequence>MAISWTLLVLGVLLYSMSSASGAQPDPSDPAAQPDPSDPATQPDPSDPATQPDPSDPGAQPGLSGPAARLDPSKQTINGKEANTGSPTKLLTTASPDSTTTISKSLQTLEAQTTIAPITIALLLEPRTHNDNTGTVNIQPIFSHDPFDLSSSSKGNVIREACKTLGQKMKGNCTVMVEINDKKLTATITIDADQKIPPENYKPLELVSGVTDNNALQKEDLNKYTIPDTLIAILASCGALVLILCCFAAYCTYHRRSYRKNQQHLTEELQTVENGYHDNPTLEVMEVQPEMQEKKLTMNGEFNDSWIVPIDNLLKEDIPGEEDTHL</sequence>
<evidence type="ECO:0000256" key="20">
    <source>
        <dbReference type="SAM" id="Phobius"/>
    </source>
</evidence>
<feature type="compositionally biased region" description="Low complexity" evidence="19">
    <location>
        <begin position="19"/>
        <end position="49"/>
    </location>
</feature>
<evidence type="ECO:0000256" key="5">
    <source>
        <dbReference type="ARBA" id="ARBA00004479"/>
    </source>
</evidence>
<reference evidence="22" key="1">
    <citation type="submission" date="2025-08" db="UniProtKB">
        <authorList>
            <consortium name="Ensembl"/>
        </authorList>
    </citation>
    <scope>IDENTIFICATION</scope>
</reference>
<reference evidence="22" key="2">
    <citation type="submission" date="2025-09" db="UniProtKB">
        <authorList>
            <consortium name="Ensembl"/>
        </authorList>
    </citation>
    <scope>IDENTIFICATION</scope>
</reference>
<keyword evidence="23" id="KW-1185">Reference proteome</keyword>
<dbReference type="GO" id="GO:0007155">
    <property type="term" value="P:cell adhesion"/>
    <property type="evidence" value="ECO:0007669"/>
    <property type="project" value="UniProtKB-KW"/>
</dbReference>
<dbReference type="GO" id="GO:0001726">
    <property type="term" value="C:ruffle"/>
    <property type="evidence" value="ECO:0007669"/>
    <property type="project" value="UniProtKB-SubCell"/>
</dbReference>
<keyword evidence="12 21" id="KW-0732">Signal</keyword>
<evidence type="ECO:0000256" key="3">
    <source>
        <dbReference type="ARBA" id="ARBA00004285"/>
    </source>
</evidence>
<evidence type="ECO:0000256" key="11">
    <source>
        <dbReference type="ARBA" id="ARBA00022692"/>
    </source>
</evidence>
<dbReference type="GO" id="GO:0030027">
    <property type="term" value="C:lamellipodium"/>
    <property type="evidence" value="ECO:0007669"/>
    <property type="project" value="UniProtKB-SubCell"/>
</dbReference>
<dbReference type="GO" id="GO:0016477">
    <property type="term" value="P:cell migration"/>
    <property type="evidence" value="ECO:0007669"/>
    <property type="project" value="InterPro"/>
</dbReference>
<dbReference type="Pfam" id="PF06365">
    <property type="entry name" value="CD34_antigen"/>
    <property type="match status" value="1"/>
</dbReference>
<dbReference type="InterPro" id="IPR013836">
    <property type="entry name" value="CD34/Podocalyxin"/>
</dbReference>
<evidence type="ECO:0000256" key="14">
    <source>
        <dbReference type="ARBA" id="ARBA00022989"/>
    </source>
</evidence>
<evidence type="ECO:0000256" key="10">
    <source>
        <dbReference type="ARBA" id="ARBA00022475"/>
    </source>
</evidence>
<feature type="chain" id="PRO_5025534698" description="Podocalyxin" evidence="21">
    <location>
        <begin position="23"/>
        <end position="326"/>
    </location>
</feature>
<keyword evidence="13" id="KW-0130">Cell adhesion</keyword>
<gene>
    <name evidence="22" type="primary">LOC107560726</name>
</gene>
<evidence type="ECO:0000256" key="15">
    <source>
        <dbReference type="ARBA" id="ARBA00023136"/>
    </source>
</evidence>
<feature type="compositionally biased region" description="Polar residues" evidence="19">
    <location>
        <begin position="73"/>
        <end position="99"/>
    </location>
</feature>
<evidence type="ECO:0000313" key="22">
    <source>
        <dbReference type="Ensembl" id="ENSSGRP00000010558.1"/>
    </source>
</evidence>
<evidence type="ECO:0000256" key="2">
    <source>
        <dbReference type="ARBA" id="ARBA00004221"/>
    </source>
</evidence>
<evidence type="ECO:0000256" key="12">
    <source>
        <dbReference type="ARBA" id="ARBA00022729"/>
    </source>
</evidence>
<name>A0A672KKE6_SINGR</name>
<evidence type="ECO:0000256" key="13">
    <source>
        <dbReference type="ARBA" id="ARBA00022889"/>
    </source>
</evidence>
<dbReference type="GO" id="GO:0016324">
    <property type="term" value="C:apical plasma membrane"/>
    <property type="evidence" value="ECO:0007669"/>
    <property type="project" value="UniProtKB-SubCell"/>
</dbReference>
<evidence type="ECO:0000313" key="23">
    <source>
        <dbReference type="Proteomes" id="UP000472262"/>
    </source>
</evidence>
<evidence type="ECO:0000256" key="6">
    <source>
        <dbReference type="ARBA" id="ARBA00004486"/>
    </source>
</evidence>
<accession>A0A672KKE6</accession>
<evidence type="ECO:0000256" key="4">
    <source>
        <dbReference type="ARBA" id="ARBA00004466"/>
    </source>
</evidence>
<evidence type="ECO:0000256" key="16">
    <source>
        <dbReference type="ARBA" id="ARBA00023180"/>
    </source>
</evidence>
<evidence type="ECO:0000256" key="7">
    <source>
        <dbReference type="ARBA" id="ARBA00004510"/>
    </source>
</evidence>
<dbReference type="GO" id="GO:0031528">
    <property type="term" value="C:microvillus membrane"/>
    <property type="evidence" value="ECO:0007669"/>
    <property type="project" value="TreeGrafter"/>
</dbReference>
<evidence type="ECO:0000256" key="21">
    <source>
        <dbReference type="SAM" id="SignalP"/>
    </source>
</evidence>
<dbReference type="PANTHER" id="PTHR12067">
    <property type="entry name" value="PODOCALYXIN"/>
    <property type="match status" value="1"/>
</dbReference>
<evidence type="ECO:0000256" key="9">
    <source>
        <dbReference type="ARBA" id="ARBA00017371"/>
    </source>
</evidence>
<evidence type="ECO:0000256" key="8">
    <source>
        <dbReference type="ARBA" id="ARBA00007029"/>
    </source>
</evidence>
<feature type="region of interest" description="Disordered" evidence="19">
    <location>
        <begin position="19"/>
        <end position="99"/>
    </location>
</feature>
<dbReference type="GO" id="GO:0032534">
    <property type="term" value="P:regulation of microvillus assembly"/>
    <property type="evidence" value="ECO:0007669"/>
    <property type="project" value="TreeGrafter"/>
</dbReference>
<keyword evidence="11 20" id="KW-0812">Transmembrane</keyword>
<dbReference type="InterPro" id="IPR017403">
    <property type="entry name" value="PODXL"/>
</dbReference>
<dbReference type="GO" id="GO:0045121">
    <property type="term" value="C:membrane raft"/>
    <property type="evidence" value="ECO:0007669"/>
    <property type="project" value="UniProtKB-SubCell"/>
</dbReference>
<keyword evidence="17" id="KW-0966">Cell projection</keyword>
<evidence type="ECO:0000256" key="18">
    <source>
        <dbReference type="ARBA" id="ARBA00031141"/>
    </source>
</evidence>
<evidence type="ECO:0000256" key="1">
    <source>
        <dbReference type="ARBA" id="ARBA00004105"/>
    </source>
</evidence>
<dbReference type="Proteomes" id="UP000472262">
    <property type="component" value="Unassembled WGS sequence"/>
</dbReference>
<comment type="subcellular location">
    <subcellularLocation>
        <location evidence="2">Apical cell membrane</location>
    </subcellularLocation>
    <subcellularLocation>
        <location evidence="6">Cell projection</location>
        <location evidence="6">Filopodium</location>
    </subcellularLocation>
    <subcellularLocation>
        <location evidence="7">Cell projection</location>
        <location evidence="7">Lamellipodium</location>
    </subcellularLocation>
    <subcellularLocation>
        <location evidence="1">Cell projection</location>
        <location evidence="1">Microvillus</location>
    </subcellularLocation>
    <subcellularLocation>
        <location evidence="4">Cell projection</location>
        <location evidence="4">Ruffle</location>
    </subcellularLocation>
    <subcellularLocation>
        <location evidence="3">Membrane raft</location>
    </subcellularLocation>
    <subcellularLocation>
        <location evidence="5">Membrane</location>
        <topology evidence="5">Single-pass type I membrane protein</topology>
    </subcellularLocation>
</comment>
<keyword evidence="10" id="KW-1003">Cell membrane</keyword>
<dbReference type="Ensembl" id="ENSSGRT00000011466.1">
    <property type="protein sequence ID" value="ENSSGRP00000010558.1"/>
    <property type="gene ID" value="ENSSGRG00000006984.1"/>
</dbReference>
<keyword evidence="14 20" id="KW-1133">Transmembrane helix</keyword>